<dbReference type="CDD" id="cd00156">
    <property type="entry name" value="REC"/>
    <property type="match status" value="1"/>
</dbReference>
<dbReference type="CDD" id="cd01948">
    <property type="entry name" value="EAL"/>
    <property type="match status" value="1"/>
</dbReference>
<dbReference type="SUPFAM" id="SSF55073">
    <property type="entry name" value="Nucleotide cyclase"/>
    <property type="match status" value="1"/>
</dbReference>
<dbReference type="Gene3D" id="3.20.20.450">
    <property type="entry name" value="EAL domain"/>
    <property type="match status" value="1"/>
</dbReference>
<evidence type="ECO:0000259" key="2">
    <source>
        <dbReference type="PROSITE" id="PS50883"/>
    </source>
</evidence>
<organism evidence="4">
    <name type="scientific">hydrothermal vent metagenome</name>
    <dbReference type="NCBI Taxonomy" id="652676"/>
    <lineage>
        <taxon>unclassified sequences</taxon>
        <taxon>metagenomes</taxon>
        <taxon>ecological metagenomes</taxon>
    </lineage>
</organism>
<dbReference type="InterPro" id="IPR052155">
    <property type="entry name" value="Biofilm_reg_signaling"/>
</dbReference>
<dbReference type="InterPro" id="IPR000160">
    <property type="entry name" value="GGDEF_dom"/>
</dbReference>
<dbReference type="Gene3D" id="3.30.70.270">
    <property type="match status" value="1"/>
</dbReference>
<evidence type="ECO:0000259" key="3">
    <source>
        <dbReference type="PROSITE" id="PS50887"/>
    </source>
</evidence>
<protein>
    <submittedName>
        <fullName evidence="4">Diguanylate cyclase/phosphodiesterase (GGDEF &amp; EAL domains) with PAS/PAC sensor(S)</fullName>
    </submittedName>
</protein>
<dbReference type="CDD" id="cd01949">
    <property type="entry name" value="GGDEF"/>
    <property type="match status" value="1"/>
</dbReference>
<dbReference type="SMART" id="SM00052">
    <property type="entry name" value="EAL"/>
    <property type="match status" value="1"/>
</dbReference>
<dbReference type="PANTHER" id="PTHR44757">
    <property type="entry name" value="DIGUANYLATE CYCLASE DGCP"/>
    <property type="match status" value="1"/>
</dbReference>
<dbReference type="InterPro" id="IPR011006">
    <property type="entry name" value="CheY-like_superfamily"/>
</dbReference>
<dbReference type="GO" id="GO:0000160">
    <property type="term" value="P:phosphorelay signal transduction system"/>
    <property type="evidence" value="ECO:0007669"/>
    <property type="project" value="InterPro"/>
</dbReference>
<dbReference type="InterPro" id="IPR035919">
    <property type="entry name" value="EAL_sf"/>
</dbReference>
<dbReference type="Pfam" id="PF00563">
    <property type="entry name" value="EAL"/>
    <property type="match status" value="1"/>
</dbReference>
<proteinExistence type="predicted"/>
<dbReference type="Pfam" id="PF00990">
    <property type="entry name" value="GGDEF"/>
    <property type="match status" value="1"/>
</dbReference>
<dbReference type="FunFam" id="3.30.70.270:FF:000001">
    <property type="entry name" value="Diguanylate cyclase domain protein"/>
    <property type="match status" value="1"/>
</dbReference>
<evidence type="ECO:0000259" key="1">
    <source>
        <dbReference type="PROSITE" id="PS50110"/>
    </source>
</evidence>
<dbReference type="PROSITE" id="PS50883">
    <property type="entry name" value="EAL"/>
    <property type="match status" value="1"/>
</dbReference>
<sequence>MKKDLRLLVVEDSEDDVILMRRVLSKAGYEADLLRVENGKELEEALTTRNWDLVITDHNIPGFSSVEALKQVKEFDESLPVVIVSGSIGEDIAVAAMKAGAQDYIMKNNLVRLAPAIERELRDVETRRARKRAEDTIRHMAYHDSLTGLINRAEFERRLKRVLYGLNTADSHHALLYLDLDQFKIINDTCGHVAGDELLRQLTVILHKPIRESDTLARLGGDEFGILLENCPQDHAELIADNLIKEVKESHFVWKNQTFKVGASIGLVMLTNAGQSMTEALSAADMACYAAKDGGRNRYHLYSEDDSSLIRRHGEMKWVSRIHDALNDNSFTLYQQQMLPVDGEAGLAINYEFLVRLKEKGEIIAPGAFIPAAERYDLMPSIDRWVIKEAFKCIVQITQTNTELGNATYFLNLSGTSLSDKAFFDFLREQFAKYSLAAEQICFEVTETAAITNLASTVEFIKQLKELGCQFALDDFGAGLSSFSYLKSLPVDYLKIDGGFVRDMLEDPMDAAIVAAVNNIGHVAGLKTVAEFVENAEIMHALGEIGVDYAQGYALARPTPVEELIVKAKQAQN</sequence>
<accession>A0A3B1AM01</accession>
<dbReference type="SMART" id="SM00267">
    <property type="entry name" value="GGDEF"/>
    <property type="match status" value="1"/>
</dbReference>
<gene>
    <name evidence="4" type="ORF">MNBD_GAMMA23-674</name>
</gene>
<dbReference type="PROSITE" id="PS50887">
    <property type="entry name" value="GGDEF"/>
    <property type="match status" value="1"/>
</dbReference>
<evidence type="ECO:0000313" key="4">
    <source>
        <dbReference type="EMBL" id="VAW93676.1"/>
    </source>
</evidence>
<dbReference type="SUPFAM" id="SSF52172">
    <property type="entry name" value="CheY-like"/>
    <property type="match status" value="1"/>
</dbReference>
<dbReference type="PANTHER" id="PTHR44757:SF4">
    <property type="entry name" value="DIGUANYLATE CYCLASE DGCE-RELATED"/>
    <property type="match status" value="1"/>
</dbReference>
<reference evidence="4" key="1">
    <citation type="submission" date="2018-06" db="EMBL/GenBank/DDBJ databases">
        <authorList>
            <person name="Zhirakovskaya E."/>
        </authorList>
    </citation>
    <scope>NUCLEOTIDE SEQUENCE</scope>
</reference>
<dbReference type="InterPro" id="IPR029787">
    <property type="entry name" value="Nucleotide_cyclase"/>
</dbReference>
<feature type="domain" description="EAL" evidence="2">
    <location>
        <begin position="315"/>
        <end position="572"/>
    </location>
</feature>
<dbReference type="Pfam" id="PF00072">
    <property type="entry name" value="Response_reg"/>
    <property type="match status" value="1"/>
</dbReference>
<dbReference type="AlphaFoldDB" id="A0A3B1AM01"/>
<dbReference type="InterPro" id="IPR001633">
    <property type="entry name" value="EAL_dom"/>
</dbReference>
<name>A0A3B1AM01_9ZZZZ</name>
<dbReference type="EMBL" id="UOFT01000034">
    <property type="protein sequence ID" value="VAW93676.1"/>
    <property type="molecule type" value="Genomic_DNA"/>
</dbReference>
<dbReference type="PROSITE" id="PS50110">
    <property type="entry name" value="RESPONSE_REGULATORY"/>
    <property type="match status" value="1"/>
</dbReference>
<dbReference type="InterPro" id="IPR043128">
    <property type="entry name" value="Rev_trsase/Diguanyl_cyclase"/>
</dbReference>
<feature type="domain" description="GGDEF" evidence="3">
    <location>
        <begin position="171"/>
        <end position="304"/>
    </location>
</feature>
<dbReference type="Gene3D" id="3.40.50.2300">
    <property type="match status" value="1"/>
</dbReference>
<dbReference type="InterPro" id="IPR001789">
    <property type="entry name" value="Sig_transdc_resp-reg_receiver"/>
</dbReference>
<dbReference type="NCBIfam" id="TIGR00254">
    <property type="entry name" value="GGDEF"/>
    <property type="match status" value="1"/>
</dbReference>
<feature type="domain" description="Response regulatory" evidence="1">
    <location>
        <begin position="6"/>
        <end position="122"/>
    </location>
</feature>
<dbReference type="SMART" id="SM00448">
    <property type="entry name" value="REC"/>
    <property type="match status" value="1"/>
</dbReference>
<dbReference type="SUPFAM" id="SSF141868">
    <property type="entry name" value="EAL domain-like"/>
    <property type="match status" value="1"/>
</dbReference>